<keyword evidence="3" id="KW-1185">Reference proteome</keyword>
<sequence length="215" mass="24947">MAGLDYKKEYKDLYQPKNRPSIINVPKMTFIQVEGRGNPNTCQAYKDAMEILYGLSFTIKMSKMSGSQPAGYFEYVVPPLEGLWWCEGDEIFDGITMTDKSKFCWLSMIRQPEFVTEDVFEWAKESLKKKKPHVDFASTRLVEWEEGLCAQVMHLGPYDDEPATIALLNQFVEDNGYDTDITDTRRHHEIYLGDPRKTAPERLKTVLRHPVKKHQ</sequence>
<reference evidence="2 3" key="1">
    <citation type="submission" date="2011-08" db="EMBL/GenBank/DDBJ databases">
        <title>The Genome Sequence of Clostridium hathewayi WAL-18680.</title>
        <authorList>
            <consortium name="The Broad Institute Genome Sequencing Platform"/>
            <person name="Earl A."/>
            <person name="Ward D."/>
            <person name="Feldgarden M."/>
            <person name="Gevers D."/>
            <person name="Finegold S.M."/>
            <person name="Summanen P.H."/>
            <person name="Molitoris D.R."/>
            <person name="Song M."/>
            <person name="Daigneault M."/>
            <person name="Allen-Vercoe E."/>
            <person name="Young S.K."/>
            <person name="Zeng Q."/>
            <person name="Gargeya S."/>
            <person name="Fitzgerald M."/>
            <person name="Haas B."/>
            <person name="Abouelleil A."/>
            <person name="Alvarado L."/>
            <person name="Arachchi H.M."/>
            <person name="Berlin A."/>
            <person name="Brown A."/>
            <person name="Chapman S.B."/>
            <person name="Chen Z."/>
            <person name="Dunbar C."/>
            <person name="Freedman E."/>
            <person name="Gearin G."/>
            <person name="Gellesch M."/>
            <person name="Goldberg J."/>
            <person name="Griggs A."/>
            <person name="Gujja S."/>
            <person name="Heiman D."/>
            <person name="Howarth C."/>
            <person name="Larson L."/>
            <person name="Lui A."/>
            <person name="MacDonald P.J.P."/>
            <person name="Montmayeur A."/>
            <person name="Murphy C."/>
            <person name="Neiman D."/>
            <person name="Pearson M."/>
            <person name="Priest M."/>
            <person name="Roberts A."/>
            <person name="Saif S."/>
            <person name="Shea T."/>
            <person name="Shenoy N."/>
            <person name="Sisk P."/>
            <person name="Stolte C."/>
            <person name="Sykes S."/>
            <person name="Wortman J."/>
            <person name="Nusbaum C."/>
            <person name="Birren B."/>
        </authorList>
    </citation>
    <scope>NUCLEOTIDE SEQUENCE [LARGE SCALE GENOMIC DNA]</scope>
    <source>
        <strain evidence="2 3">WAL-18680</strain>
    </source>
</reference>
<dbReference type="Proteomes" id="UP000005384">
    <property type="component" value="Unassembled WGS sequence"/>
</dbReference>
<dbReference type="SUPFAM" id="SSF55136">
    <property type="entry name" value="Probable bacterial effector-binding domain"/>
    <property type="match status" value="1"/>
</dbReference>
<gene>
    <name evidence="2" type="ORF">HMPREF9473_01318</name>
</gene>
<dbReference type="EMBL" id="ADLN01000012">
    <property type="protein sequence ID" value="EHI60754.1"/>
    <property type="molecule type" value="Genomic_DNA"/>
</dbReference>
<accession>G5ICK8</accession>
<dbReference type="PIRSF" id="PIRSF031644">
    <property type="entry name" value="UCP031644"/>
    <property type="match status" value="1"/>
</dbReference>
<dbReference type="Pfam" id="PF06445">
    <property type="entry name" value="GyrI-like"/>
    <property type="match status" value="1"/>
</dbReference>
<dbReference type="InterPro" id="IPR011256">
    <property type="entry name" value="Reg_factor_effector_dom_sf"/>
</dbReference>
<dbReference type="PATRIC" id="fig|742737.3.peg.1328"/>
<dbReference type="RefSeq" id="WP_006779302.1">
    <property type="nucleotide sequence ID" value="NZ_CP040506.1"/>
</dbReference>
<protein>
    <recommendedName>
        <fullName evidence="1">GyrI-like small molecule binding domain-containing protein</fullName>
    </recommendedName>
</protein>
<dbReference type="OrthoDB" id="4772335at2"/>
<dbReference type="AlphaFoldDB" id="G5ICK8"/>
<dbReference type="InterPro" id="IPR029442">
    <property type="entry name" value="GyrI-like"/>
</dbReference>
<dbReference type="HOGENOM" id="CLU_083625_0_0_9"/>
<dbReference type="InterPro" id="IPR008319">
    <property type="entry name" value="GyrI-like_CCH_Lin2189-like"/>
</dbReference>
<comment type="caution">
    <text evidence="2">The sequence shown here is derived from an EMBL/GenBank/DDBJ whole genome shotgun (WGS) entry which is preliminary data.</text>
</comment>
<dbReference type="Gene3D" id="3.20.80.10">
    <property type="entry name" value="Regulatory factor, effector binding domain"/>
    <property type="match status" value="1"/>
</dbReference>
<name>G5ICK8_9FIRM</name>
<feature type="domain" description="GyrI-like small molecule binding" evidence="1">
    <location>
        <begin position="20"/>
        <end position="212"/>
    </location>
</feature>
<proteinExistence type="predicted"/>
<evidence type="ECO:0000313" key="2">
    <source>
        <dbReference type="EMBL" id="EHI60754.1"/>
    </source>
</evidence>
<evidence type="ECO:0000259" key="1">
    <source>
        <dbReference type="Pfam" id="PF06445"/>
    </source>
</evidence>
<organism evidence="2 3">
    <name type="scientific">Hungatella hathewayi WAL-18680</name>
    <dbReference type="NCBI Taxonomy" id="742737"/>
    <lineage>
        <taxon>Bacteria</taxon>
        <taxon>Bacillati</taxon>
        <taxon>Bacillota</taxon>
        <taxon>Clostridia</taxon>
        <taxon>Lachnospirales</taxon>
        <taxon>Lachnospiraceae</taxon>
        <taxon>Hungatella</taxon>
    </lineage>
</organism>
<evidence type="ECO:0000313" key="3">
    <source>
        <dbReference type="Proteomes" id="UP000005384"/>
    </source>
</evidence>